<dbReference type="Pfam" id="PF07980">
    <property type="entry name" value="SusD_RagB"/>
    <property type="match status" value="1"/>
</dbReference>
<dbReference type="AlphaFoldDB" id="A0A1W2B5B2"/>
<evidence type="ECO:0000256" key="2">
    <source>
        <dbReference type="ARBA" id="ARBA00006275"/>
    </source>
</evidence>
<dbReference type="Pfam" id="PF14322">
    <property type="entry name" value="SusD-like_3"/>
    <property type="match status" value="1"/>
</dbReference>
<sequence>MKFNYKNIIKVVVVLAVLAGTGTGCKKFLDSPPASKLPEEEALADEAGVRTILTGAYQIVGGDFMFGGRTKIMSELVADQLDGTQLSGDFGETFQRKSSIFGEYKRDLYTQSYQGIYRANTVLKYLDKVSPANRDNVEGQALFIRALIHFELVKLFGQPYGFNADNSQFGIPIRLTATAESKVRSTVKQVYDQIIADLKLAETKMLDNNAGFADKWAAKGLLAKVYFQMNDFPNAYNYANQVISTNKYLLDATYETRFSEGLSKESVFQIISTRGVYEAGGHLRDNMRSTFTVPTIRFTKATFDLVNTPNDIRKAFIDGVKYPGLYALTKYNKDRFNIPVVYLTELKLIRAESAAESNTNLDVAIKDVNDIMNRAYAGAKTIPLNSSAAFIITNARLERNLEFIGEGVRLSEIKRIGARGGENVDKRGSVWNCPGFILQFPQEEMATNLNFQRNPEGNCF</sequence>
<evidence type="ECO:0000313" key="8">
    <source>
        <dbReference type="EMBL" id="SMC68116.1"/>
    </source>
</evidence>
<dbReference type="Proteomes" id="UP000192678">
    <property type="component" value="Unassembled WGS sequence"/>
</dbReference>
<evidence type="ECO:0000256" key="4">
    <source>
        <dbReference type="ARBA" id="ARBA00023136"/>
    </source>
</evidence>
<dbReference type="RefSeq" id="WP_084287619.1">
    <property type="nucleotide sequence ID" value="NZ_FWYB01000002.1"/>
</dbReference>
<dbReference type="Gene3D" id="1.25.40.390">
    <property type="match status" value="1"/>
</dbReference>
<dbReference type="PROSITE" id="PS51257">
    <property type="entry name" value="PROKAR_LIPOPROTEIN"/>
    <property type="match status" value="1"/>
</dbReference>
<dbReference type="EMBL" id="FWYB01000002">
    <property type="protein sequence ID" value="SMC68116.1"/>
    <property type="molecule type" value="Genomic_DNA"/>
</dbReference>
<evidence type="ECO:0000313" key="9">
    <source>
        <dbReference type="Proteomes" id="UP000192678"/>
    </source>
</evidence>
<evidence type="ECO:0000256" key="5">
    <source>
        <dbReference type="ARBA" id="ARBA00023237"/>
    </source>
</evidence>
<dbReference type="InterPro" id="IPR033985">
    <property type="entry name" value="SusD-like_N"/>
</dbReference>
<proteinExistence type="inferred from homology"/>
<keyword evidence="4" id="KW-0472">Membrane</keyword>
<dbReference type="OrthoDB" id="630434at2"/>
<accession>A0A1W2B5B2</accession>
<evidence type="ECO:0000256" key="1">
    <source>
        <dbReference type="ARBA" id="ARBA00004442"/>
    </source>
</evidence>
<reference evidence="8 9" key="1">
    <citation type="submission" date="2017-04" db="EMBL/GenBank/DDBJ databases">
        <authorList>
            <person name="Afonso C.L."/>
            <person name="Miller P.J."/>
            <person name="Scott M.A."/>
            <person name="Spackman E."/>
            <person name="Goraichik I."/>
            <person name="Dimitrov K.M."/>
            <person name="Suarez D.L."/>
            <person name="Swayne D.E."/>
        </authorList>
    </citation>
    <scope>NUCLEOTIDE SEQUENCE [LARGE SCALE GENOMIC DNA]</scope>
    <source>
        <strain evidence="8 9">DSM 19625</strain>
    </source>
</reference>
<dbReference type="InterPro" id="IPR011990">
    <property type="entry name" value="TPR-like_helical_dom_sf"/>
</dbReference>
<protein>
    <submittedName>
        <fullName evidence="8">SusD family protein</fullName>
    </submittedName>
</protein>
<dbReference type="SUPFAM" id="SSF48452">
    <property type="entry name" value="TPR-like"/>
    <property type="match status" value="1"/>
</dbReference>
<evidence type="ECO:0000256" key="3">
    <source>
        <dbReference type="ARBA" id="ARBA00022729"/>
    </source>
</evidence>
<evidence type="ECO:0000259" key="7">
    <source>
        <dbReference type="Pfam" id="PF14322"/>
    </source>
</evidence>
<dbReference type="GO" id="GO:0009279">
    <property type="term" value="C:cell outer membrane"/>
    <property type="evidence" value="ECO:0007669"/>
    <property type="project" value="UniProtKB-SubCell"/>
</dbReference>
<feature type="domain" description="SusD-like N-terminal" evidence="7">
    <location>
        <begin position="27"/>
        <end position="226"/>
    </location>
</feature>
<feature type="domain" description="RagB/SusD" evidence="6">
    <location>
        <begin position="332"/>
        <end position="422"/>
    </location>
</feature>
<comment type="subcellular location">
    <subcellularLocation>
        <location evidence="1">Cell outer membrane</location>
    </subcellularLocation>
</comment>
<dbReference type="InterPro" id="IPR012944">
    <property type="entry name" value="SusD_RagB_dom"/>
</dbReference>
<gene>
    <name evidence="8" type="ORF">SAMN04488101_102127</name>
</gene>
<organism evidence="8 9">
    <name type="scientific">Pedobacter nyackensis</name>
    <dbReference type="NCBI Taxonomy" id="475255"/>
    <lineage>
        <taxon>Bacteria</taxon>
        <taxon>Pseudomonadati</taxon>
        <taxon>Bacteroidota</taxon>
        <taxon>Sphingobacteriia</taxon>
        <taxon>Sphingobacteriales</taxon>
        <taxon>Sphingobacteriaceae</taxon>
        <taxon>Pedobacter</taxon>
    </lineage>
</organism>
<name>A0A1W2B5B2_9SPHI</name>
<keyword evidence="3" id="KW-0732">Signal</keyword>
<evidence type="ECO:0000259" key="6">
    <source>
        <dbReference type="Pfam" id="PF07980"/>
    </source>
</evidence>
<dbReference type="STRING" id="475255.SAMN04488101_102127"/>
<comment type="similarity">
    <text evidence="2">Belongs to the SusD family.</text>
</comment>
<keyword evidence="5" id="KW-0998">Cell outer membrane</keyword>
<keyword evidence="9" id="KW-1185">Reference proteome</keyword>